<gene>
    <name evidence="2" type="ORF">ECPE_LOCUS4869</name>
</gene>
<evidence type="ECO:0000313" key="4">
    <source>
        <dbReference type="WBParaSite" id="ECPE_0000488101-mRNA-1"/>
    </source>
</evidence>
<reference evidence="2 3" key="2">
    <citation type="submission" date="2018-11" db="EMBL/GenBank/DDBJ databases">
        <authorList>
            <consortium name="Pathogen Informatics"/>
        </authorList>
    </citation>
    <scope>NUCLEOTIDE SEQUENCE [LARGE SCALE GENOMIC DNA]</scope>
    <source>
        <strain evidence="2 3">Egypt</strain>
    </source>
</reference>
<evidence type="ECO:0000256" key="1">
    <source>
        <dbReference type="SAM" id="MobiDB-lite"/>
    </source>
</evidence>
<feature type="region of interest" description="Disordered" evidence="1">
    <location>
        <begin position="78"/>
        <end position="99"/>
    </location>
</feature>
<dbReference type="EMBL" id="UZAN01041711">
    <property type="protein sequence ID" value="VDP73865.1"/>
    <property type="molecule type" value="Genomic_DNA"/>
</dbReference>
<proteinExistence type="predicted"/>
<keyword evidence="3" id="KW-1185">Reference proteome</keyword>
<dbReference type="AlphaFoldDB" id="A0A183AD34"/>
<reference evidence="4" key="1">
    <citation type="submission" date="2016-06" db="UniProtKB">
        <authorList>
            <consortium name="WormBaseParasite"/>
        </authorList>
    </citation>
    <scope>IDENTIFICATION</scope>
</reference>
<dbReference type="Proteomes" id="UP000272942">
    <property type="component" value="Unassembled WGS sequence"/>
</dbReference>
<evidence type="ECO:0000313" key="3">
    <source>
        <dbReference type="Proteomes" id="UP000272942"/>
    </source>
</evidence>
<sequence length="194" mass="22254">MFDLVYDVFGKINCAMKLMRSSPIGQFHQFARICQLKRKPMKAEKVVIGKGNNKCSLKLMKLYSFQPNVKNCRRRKFGERERVHKPEQHHDSSTRGEKLLSGRKHVGPMVDQLLMAGYHSGALRKPFPTLSRTLIHNGHNGLSRLPQAGWVYQIEYYLSLREREIEDNRGFHVGAFGGIIICIDKTGRMNSALL</sequence>
<evidence type="ECO:0000313" key="2">
    <source>
        <dbReference type="EMBL" id="VDP73865.1"/>
    </source>
</evidence>
<organism evidence="4">
    <name type="scientific">Echinostoma caproni</name>
    <dbReference type="NCBI Taxonomy" id="27848"/>
    <lineage>
        <taxon>Eukaryota</taxon>
        <taxon>Metazoa</taxon>
        <taxon>Spiralia</taxon>
        <taxon>Lophotrochozoa</taxon>
        <taxon>Platyhelminthes</taxon>
        <taxon>Trematoda</taxon>
        <taxon>Digenea</taxon>
        <taxon>Plagiorchiida</taxon>
        <taxon>Echinostomata</taxon>
        <taxon>Echinostomatoidea</taxon>
        <taxon>Echinostomatidae</taxon>
        <taxon>Echinostoma</taxon>
    </lineage>
</organism>
<accession>A0A183AD34</accession>
<protein>
    <submittedName>
        <fullName evidence="2 4">Uncharacterized protein</fullName>
    </submittedName>
</protein>
<name>A0A183AD34_9TREM</name>
<dbReference type="WBParaSite" id="ECPE_0000488101-mRNA-1">
    <property type="protein sequence ID" value="ECPE_0000488101-mRNA-1"/>
    <property type="gene ID" value="ECPE_0000488101"/>
</dbReference>